<organism evidence="1 2">
    <name type="scientific">Artomyces pyxidatus</name>
    <dbReference type="NCBI Taxonomy" id="48021"/>
    <lineage>
        <taxon>Eukaryota</taxon>
        <taxon>Fungi</taxon>
        <taxon>Dikarya</taxon>
        <taxon>Basidiomycota</taxon>
        <taxon>Agaricomycotina</taxon>
        <taxon>Agaricomycetes</taxon>
        <taxon>Russulales</taxon>
        <taxon>Auriscalpiaceae</taxon>
        <taxon>Artomyces</taxon>
    </lineage>
</organism>
<keyword evidence="2" id="KW-1185">Reference proteome</keyword>
<protein>
    <submittedName>
        <fullName evidence="1">Uncharacterized protein</fullName>
    </submittedName>
</protein>
<proteinExistence type="predicted"/>
<accession>A0ACB8T0E0</accession>
<sequence>MDLCNTSRNVAQGADTSAGAQQTLTNTISKYTPARHRALLAMRCARSKRPFNSVLDPDYQAEVELLRPGTVIPSPRTISEDVKAIYKSVSQKVKEYFSVCCYCSCLIGSKHAGSIHLVIDGWTAPFAYSYLGVVIVWFAQGKIWRTILEFIR</sequence>
<reference evidence="1" key="2">
    <citation type="journal article" date="2022" name="New Phytol.">
        <title>Evolutionary transition to the ectomycorrhizal habit in the genomes of a hyperdiverse lineage of mushroom-forming fungi.</title>
        <authorList>
            <person name="Looney B."/>
            <person name="Miyauchi S."/>
            <person name="Morin E."/>
            <person name="Drula E."/>
            <person name="Courty P.E."/>
            <person name="Kohler A."/>
            <person name="Kuo A."/>
            <person name="LaButti K."/>
            <person name="Pangilinan J."/>
            <person name="Lipzen A."/>
            <person name="Riley R."/>
            <person name="Andreopoulos W."/>
            <person name="He G."/>
            <person name="Johnson J."/>
            <person name="Nolan M."/>
            <person name="Tritt A."/>
            <person name="Barry K.W."/>
            <person name="Grigoriev I.V."/>
            <person name="Nagy L.G."/>
            <person name="Hibbett D."/>
            <person name="Henrissat B."/>
            <person name="Matheny P.B."/>
            <person name="Labbe J."/>
            <person name="Martin F.M."/>
        </authorList>
    </citation>
    <scope>NUCLEOTIDE SEQUENCE</scope>
    <source>
        <strain evidence="1">HHB10654</strain>
    </source>
</reference>
<name>A0ACB8T0E0_9AGAM</name>
<gene>
    <name evidence="1" type="ORF">BV25DRAFT_1804976</name>
</gene>
<comment type="caution">
    <text evidence="1">The sequence shown here is derived from an EMBL/GenBank/DDBJ whole genome shotgun (WGS) entry which is preliminary data.</text>
</comment>
<reference evidence="1" key="1">
    <citation type="submission" date="2021-03" db="EMBL/GenBank/DDBJ databases">
        <authorList>
            <consortium name="DOE Joint Genome Institute"/>
            <person name="Ahrendt S."/>
            <person name="Looney B.P."/>
            <person name="Miyauchi S."/>
            <person name="Morin E."/>
            <person name="Drula E."/>
            <person name="Courty P.E."/>
            <person name="Chicoki N."/>
            <person name="Fauchery L."/>
            <person name="Kohler A."/>
            <person name="Kuo A."/>
            <person name="Labutti K."/>
            <person name="Pangilinan J."/>
            <person name="Lipzen A."/>
            <person name="Riley R."/>
            <person name="Andreopoulos W."/>
            <person name="He G."/>
            <person name="Johnson J."/>
            <person name="Barry K.W."/>
            <person name="Grigoriev I.V."/>
            <person name="Nagy L."/>
            <person name="Hibbett D."/>
            <person name="Henrissat B."/>
            <person name="Matheny P.B."/>
            <person name="Labbe J."/>
            <person name="Martin F."/>
        </authorList>
    </citation>
    <scope>NUCLEOTIDE SEQUENCE</scope>
    <source>
        <strain evidence="1">HHB10654</strain>
    </source>
</reference>
<dbReference type="Proteomes" id="UP000814140">
    <property type="component" value="Unassembled WGS sequence"/>
</dbReference>
<evidence type="ECO:0000313" key="2">
    <source>
        <dbReference type="Proteomes" id="UP000814140"/>
    </source>
</evidence>
<dbReference type="EMBL" id="MU277210">
    <property type="protein sequence ID" value="KAI0061953.1"/>
    <property type="molecule type" value="Genomic_DNA"/>
</dbReference>
<evidence type="ECO:0000313" key="1">
    <source>
        <dbReference type="EMBL" id="KAI0061953.1"/>
    </source>
</evidence>